<organism evidence="8 9">
    <name type="scientific">Williamsia maris</name>
    <dbReference type="NCBI Taxonomy" id="72806"/>
    <lineage>
        <taxon>Bacteria</taxon>
        <taxon>Bacillati</taxon>
        <taxon>Actinomycetota</taxon>
        <taxon>Actinomycetes</taxon>
        <taxon>Mycobacteriales</taxon>
        <taxon>Nocardiaceae</taxon>
        <taxon>Williamsia</taxon>
    </lineage>
</organism>
<evidence type="ECO:0000256" key="6">
    <source>
        <dbReference type="ARBA" id="ARBA00022842"/>
    </source>
</evidence>
<keyword evidence="6" id="KW-0460">Magnesium</keyword>
<comment type="catalytic activity">
    <reaction evidence="7">
        <text>(2R)-O-phospho-3-sulfolactate + H2O = (2R)-3-sulfolactate + phosphate</text>
        <dbReference type="Rhea" id="RHEA:23416"/>
        <dbReference type="ChEBI" id="CHEBI:15377"/>
        <dbReference type="ChEBI" id="CHEBI:15597"/>
        <dbReference type="ChEBI" id="CHEBI:43474"/>
        <dbReference type="ChEBI" id="CHEBI:58738"/>
        <dbReference type="EC" id="3.1.3.71"/>
    </reaction>
</comment>
<protein>
    <recommendedName>
        <fullName evidence="4">Probable 2-phosphosulfolactate phosphatase</fullName>
        <ecNumber evidence="3">3.1.3.71</ecNumber>
    </recommendedName>
</protein>
<evidence type="ECO:0000313" key="9">
    <source>
        <dbReference type="Proteomes" id="UP001206895"/>
    </source>
</evidence>
<evidence type="ECO:0000256" key="7">
    <source>
        <dbReference type="ARBA" id="ARBA00033711"/>
    </source>
</evidence>
<dbReference type="RefSeq" id="WP_253662033.1">
    <property type="nucleotide sequence ID" value="NZ_BAAAJQ010000001.1"/>
</dbReference>
<comment type="cofactor">
    <cofactor evidence="1">
        <name>Mg(2+)</name>
        <dbReference type="ChEBI" id="CHEBI:18420"/>
    </cofactor>
</comment>
<dbReference type="SUPFAM" id="SSF142823">
    <property type="entry name" value="ComB-like"/>
    <property type="match status" value="1"/>
</dbReference>
<evidence type="ECO:0000313" key="8">
    <source>
        <dbReference type="EMBL" id="MCP2177048.1"/>
    </source>
</evidence>
<dbReference type="InterPro" id="IPR005238">
    <property type="entry name" value="ComB-like"/>
</dbReference>
<dbReference type="PANTHER" id="PTHR37311">
    <property type="entry name" value="2-PHOSPHOSULFOLACTATE PHOSPHATASE-RELATED"/>
    <property type="match status" value="1"/>
</dbReference>
<evidence type="ECO:0000256" key="1">
    <source>
        <dbReference type="ARBA" id="ARBA00001946"/>
    </source>
</evidence>
<evidence type="ECO:0000256" key="5">
    <source>
        <dbReference type="ARBA" id="ARBA00022801"/>
    </source>
</evidence>
<dbReference type="InterPro" id="IPR036702">
    <property type="entry name" value="ComB-like_sf"/>
</dbReference>
<accession>A0ABT1HH91</accession>
<keyword evidence="9" id="KW-1185">Reference proteome</keyword>
<gene>
    <name evidence="8" type="ORF">LX13_002876</name>
</gene>
<proteinExistence type="inferred from homology"/>
<evidence type="ECO:0000256" key="2">
    <source>
        <dbReference type="ARBA" id="ARBA00009997"/>
    </source>
</evidence>
<reference evidence="8 9" key="1">
    <citation type="submission" date="2022-06" db="EMBL/GenBank/DDBJ databases">
        <title>Genomic Encyclopedia of Archaeal and Bacterial Type Strains, Phase II (KMG-II): from individual species to whole genera.</title>
        <authorList>
            <person name="Goeker M."/>
        </authorList>
    </citation>
    <scope>NUCLEOTIDE SEQUENCE [LARGE SCALE GENOMIC DNA]</scope>
    <source>
        <strain evidence="8 9">DSM 44693</strain>
    </source>
</reference>
<evidence type="ECO:0000256" key="3">
    <source>
        <dbReference type="ARBA" id="ARBA00012953"/>
    </source>
</evidence>
<evidence type="ECO:0000256" key="4">
    <source>
        <dbReference type="ARBA" id="ARBA00021948"/>
    </source>
</evidence>
<sequence length="244" mass="25962">MNGSLLLDWGTAGVRHLPREVGVAVVVDVLSFTTTVGVACERGVTVLPFQYDHDSAQSFADEHDAVLAQRRDRLDRTSISLSPDSIRRCVDPPRRLVLPSPNGSTISRLLRADGRAVIAGSLRNADAVAALVQRDHPDAAVAVIAAGERWEDGSLRPAVEDLWGAGAVLDALTRRGRPDLSPEASAAVHAWRGVAADASETLHDTVSGRELHALGFVDDVRVAAEIGASDVVPVMDGDVYRATR</sequence>
<name>A0ABT1HH91_9NOCA</name>
<dbReference type="EC" id="3.1.3.71" evidence="3"/>
<dbReference type="Proteomes" id="UP001206895">
    <property type="component" value="Unassembled WGS sequence"/>
</dbReference>
<dbReference type="Pfam" id="PF04029">
    <property type="entry name" value="2-ph_phosp"/>
    <property type="match status" value="1"/>
</dbReference>
<dbReference type="PANTHER" id="PTHR37311:SF1">
    <property type="entry name" value="2-PHOSPHOSULFOLACTATE PHOSPHATASE-RELATED"/>
    <property type="match status" value="1"/>
</dbReference>
<dbReference type="EMBL" id="JAMTCJ010000003">
    <property type="protein sequence ID" value="MCP2177048.1"/>
    <property type="molecule type" value="Genomic_DNA"/>
</dbReference>
<comment type="caution">
    <text evidence="8">The sequence shown here is derived from an EMBL/GenBank/DDBJ whole genome shotgun (WGS) entry which is preliminary data.</text>
</comment>
<comment type="similarity">
    <text evidence="2">Belongs to the ComB family.</text>
</comment>
<keyword evidence="5" id="KW-0378">Hydrolase</keyword>
<dbReference type="Gene3D" id="3.90.1560.10">
    <property type="entry name" value="ComB-like"/>
    <property type="match status" value="1"/>
</dbReference>